<evidence type="ECO:0000313" key="2">
    <source>
        <dbReference type="Proteomes" id="UP000014227"/>
    </source>
</evidence>
<organism evidence="1 2">
    <name type="scientific">Chthonomonas calidirosea (strain DSM 23976 / ICMP 18418 / T49)</name>
    <dbReference type="NCBI Taxonomy" id="1303518"/>
    <lineage>
        <taxon>Bacteria</taxon>
        <taxon>Bacillati</taxon>
        <taxon>Armatimonadota</taxon>
        <taxon>Chthonomonadia</taxon>
        <taxon>Chthonomonadales</taxon>
        <taxon>Chthonomonadaceae</taxon>
        <taxon>Chthonomonas</taxon>
    </lineage>
</organism>
<evidence type="ECO:0000313" key="1">
    <source>
        <dbReference type="EMBL" id="CCW35305.1"/>
    </source>
</evidence>
<sequence length="1066" mass="112197">MRKQKIILHTIGWQGSIALASLLLLCQLAWGAPETTLAAPPQQLVFLGVHGNSDPVSVVMNNITYTSQAPDNLAGTGSVVIRVGSTTLPPIPNVPFSHVSVDSSGRANGLTYVFNNEQDVPNIFGSGVGLSIGIGTKLAFVLQPTPSLQLSGGAFAAILPFRDSNGNAPKLQLQSTVSLSENGEITIDAQNASLTKDTSAGGIKLPGCTVQASPMNLHYHHYASGSNKPDEFTLTIPSATIAVNLPDIVTQDEAPLTLDAQNVSIDQDGLVSFNASLNNANIYIPLAQPMGFGLTVTSAQFSMKNSQPQTVSLTCDITLPPSLSTTNNTSATIPNVKLSYNFANAMLPEDRAVALNRHIGTSNCGVGGDNLFASVQLPQEIDLTWNGLGLTLPTGSTVVVDFSSTKGDPAEKDPATGQPLPASWRGIFIQQATLTLPSAFQNNGQPAKVQVQNFYIDQNGVSGAVSLNNVNVDKVGSVNITLNDLAFDIGHNRIQDCRFDGNMKLPSLGGNLGLSGSFSNTGDVSLAIEADQTIQSQDFPCSLHISQGKVEKQPNDKWIFALTGQIQFNGNASVLSNATLDLTDLEVGSDGHFQLGGAWLNLNNPYDISLGPAELEIRQLGFGTDQQKGMWIGLTGNVKLSGDLPISVQGNFDGIKFYQHGPPSLGSIAVDCEIQHLVHVSGQVDFHKPDPPHGYNDSYLDGQVSLTLECLGSGTGFQAEFLVAKHAWFVGAGIQLPQPIPLGSSGLGLGGFMGAIGHNVKSANGVTSGIPKVDQLVPLSDQEIANGQTSWIFCAGIRLETMDQNTFWGDFTLTVSTNPLVIDLHGNGYLLDPVDNNHIPADPSKHDRVLIGDIYINPSAATFQASLAADINIPSRDHKIIHAGGQIVLHIDPNTQYLHLGGPIHADVGQYQLQIDNPIEIDLLNFASVKAAVDIDHTNDSFSFAAALDVEAGFHSSGSVGWGITLDYDVSASAYFKAYVSIGYNNGLTFGGFVAAGASASIELSAHIVFATVSAGLSAYLNGALGIQYQNDQLTASGDLNAGVSVDLPGVGTVGGNLDVGYTFTF</sequence>
<accession>S0EYA9</accession>
<dbReference type="PATRIC" id="fig|1303518.3.peg.1528"/>
<protein>
    <submittedName>
        <fullName evidence="1">Uncharacterized protein</fullName>
    </submittedName>
</protein>
<gene>
    <name evidence="1" type="ORF">CCALI_01489</name>
</gene>
<proteinExistence type="predicted"/>
<dbReference type="InParanoid" id="S0EYA9"/>
<keyword evidence="2" id="KW-1185">Reference proteome</keyword>
<dbReference type="AlphaFoldDB" id="S0EYA9"/>
<dbReference type="STRING" id="454171.CP488_02608"/>
<dbReference type="RefSeq" id="WP_016482841.1">
    <property type="nucleotide sequence ID" value="NC_021487.1"/>
</dbReference>
<dbReference type="EMBL" id="HF951689">
    <property type="protein sequence ID" value="CCW35305.1"/>
    <property type="molecule type" value="Genomic_DNA"/>
</dbReference>
<dbReference type="Proteomes" id="UP000014227">
    <property type="component" value="Chromosome I"/>
</dbReference>
<reference evidence="2" key="1">
    <citation type="submission" date="2013-03" db="EMBL/GenBank/DDBJ databases">
        <title>Genome sequence of Chthonomonas calidirosea, the first sequenced genome from the Armatimonadetes phylum (formally candidate division OP10).</title>
        <authorList>
            <person name="Lee K.C.Y."/>
            <person name="Morgan X.C."/>
            <person name="Dunfield P.F."/>
            <person name="Tamas I."/>
            <person name="Houghton K.M."/>
            <person name="Vyssotski M."/>
            <person name="Ryan J.L.J."/>
            <person name="Lagutin K."/>
            <person name="McDonald I.R."/>
            <person name="Stott M.B."/>
        </authorList>
    </citation>
    <scope>NUCLEOTIDE SEQUENCE [LARGE SCALE GENOMIC DNA]</scope>
    <source>
        <strain evidence="2">DSM 23976 / ICMP 18418 / T49</strain>
    </source>
</reference>
<name>S0EYA9_CHTCT</name>
<dbReference type="KEGG" id="ccz:CCALI_01489"/>
<dbReference type="HOGENOM" id="CLU_288320_0_0_0"/>
<dbReference type="OrthoDB" id="610610at2"/>
<dbReference type="eggNOG" id="COG2911">
    <property type="taxonomic scope" value="Bacteria"/>
</dbReference>